<reference evidence="13" key="1">
    <citation type="journal article" date="2019" name="Int. J. Syst. Evol. Microbiol.">
        <title>The Global Catalogue of Microorganisms (GCM) 10K type strain sequencing project: providing services to taxonomists for standard genome sequencing and annotation.</title>
        <authorList>
            <consortium name="The Broad Institute Genomics Platform"/>
            <consortium name="The Broad Institute Genome Sequencing Center for Infectious Disease"/>
            <person name="Wu L."/>
            <person name="Ma J."/>
        </authorList>
    </citation>
    <scope>NUCLEOTIDE SEQUENCE [LARGE SCALE GENOMIC DNA]</scope>
    <source>
        <strain evidence="13">JCM 9458</strain>
    </source>
</reference>
<feature type="transmembrane region" description="Helical" evidence="9">
    <location>
        <begin position="207"/>
        <end position="224"/>
    </location>
</feature>
<feature type="compositionally biased region" description="Gly residues" evidence="8">
    <location>
        <begin position="515"/>
        <end position="535"/>
    </location>
</feature>
<feature type="transmembrane region" description="Helical" evidence="9">
    <location>
        <begin position="157"/>
        <end position="177"/>
    </location>
</feature>
<feature type="transmembrane region" description="Helical" evidence="9">
    <location>
        <begin position="424"/>
        <end position="446"/>
    </location>
</feature>
<evidence type="ECO:0000259" key="10">
    <source>
        <dbReference type="Pfam" id="PF13231"/>
    </source>
</evidence>
<keyword evidence="13" id="KW-1185">Reference proteome</keyword>
<feature type="compositionally biased region" description="Gly residues" evidence="8">
    <location>
        <begin position="544"/>
        <end position="566"/>
    </location>
</feature>
<feature type="compositionally biased region" description="Gly residues" evidence="8">
    <location>
        <begin position="594"/>
        <end position="609"/>
    </location>
</feature>
<evidence type="ECO:0000256" key="4">
    <source>
        <dbReference type="ARBA" id="ARBA00022679"/>
    </source>
</evidence>
<dbReference type="InterPro" id="IPR056785">
    <property type="entry name" value="YkcA/B-like_C"/>
</dbReference>
<accession>A0ABP6TBL6</accession>
<feature type="transmembrane region" description="Helical" evidence="9">
    <location>
        <begin position="341"/>
        <end position="360"/>
    </location>
</feature>
<feature type="domain" description="Putative mannosyltransferase YkcA/B-like C-terminal" evidence="11">
    <location>
        <begin position="619"/>
        <end position="709"/>
    </location>
</feature>
<feature type="transmembrane region" description="Helical" evidence="9">
    <location>
        <begin position="230"/>
        <end position="249"/>
    </location>
</feature>
<feature type="compositionally biased region" description="Pro residues" evidence="8">
    <location>
        <begin position="7"/>
        <end position="17"/>
    </location>
</feature>
<evidence type="ECO:0000256" key="9">
    <source>
        <dbReference type="SAM" id="Phobius"/>
    </source>
</evidence>
<evidence type="ECO:0000313" key="12">
    <source>
        <dbReference type="EMBL" id="GAA3398376.1"/>
    </source>
</evidence>
<gene>
    <name evidence="12" type="ORF">GCM10020369_81720</name>
</gene>
<feature type="transmembrane region" description="Helical" evidence="9">
    <location>
        <begin position="396"/>
        <end position="417"/>
    </location>
</feature>
<feature type="transmembrane region" description="Helical" evidence="9">
    <location>
        <begin position="183"/>
        <end position="200"/>
    </location>
</feature>
<sequence length="733" mass="74969">MTAITTPPTPPPLPPPSVDGEVLATASAKPAKPAGRLGRFLRGRDEDPRWVRPALLGLLLGTAVLYLWDLGSSGWANSFYSAAVQAGTESWKAFFFGSSDASNFITVDKTPAALWVMEISARIFGVNAWSILVPQALEGVASVGLLYLAVRRWSGPVAGLIAGAVLALTPVATLMFRFNNPDALLVLLLIGAVYATMRAIERAAVRAGTRWLALAGLLIGFGFLTKMLQAFLIVPVLGLVYLVVAPTSVRRRIAQLLIALAALVVGAGWWVALAELWPAGSRPYIGGSQTNSVLDLVFGYNGLGRLNGDEAGSVVPGGGGAGSWGETGLLRLFNAEFGTQASWLLPAALILLVAVLGFTARAARTDRTRAAMLLWGGWLVVTGLVFSYMQGIIHPYYTVALAPAIGAVVGIGAVSVWRLRGEDAARAVLAVAMAATAIWAFVLVGRADWQSWLRWIVLAGGLAVAVGLAFTPRLARRLAVGLAALAILLGIAAPAAYAVQTASEPHSGAIPSAGPSGGFGGGPGGLGGRQGGGRFGAQQVPGGQVPGGQVPGGQVPGGQVPGGPQGSGQLPWQQGRGNGSSGSPGTQGSPSPGPQGGFAMGGNRGGGSLLNGSTPSAELTALLAKDADRYRWIAATIGSNSAAGYQLATGDPVMAIGGFNGTDPTPTLAAFQAYVRAGEIHYFIAGGTGFGSSSSSGTSGQITQWVEENFTATTVDGVTVYDLTQSGSVPTEE</sequence>
<feature type="transmembrane region" description="Helical" evidence="9">
    <location>
        <begin position="50"/>
        <end position="68"/>
    </location>
</feature>
<keyword evidence="3" id="KW-0328">Glycosyltransferase</keyword>
<evidence type="ECO:0000256" key="5">
    <source>
        <dbReference type="ARBA" id="ARBA00022692"/>
    </source>
</evidence>
<feature type="region of interest" description="Disordered" evidence="8">
    <location>
        <begin position="505"/>
        <end position="612"/>
    </location>
</feature>
<evidence type="ECO:0000256" key="6">
    <source>
        <dbReference type="ARBA" id="ARBA00022989"/>
    </source>
</evidence>
<dbReference type="InterPro" id="IPR050297">
    <property type="entry name" value="LipidA_mod_glycosyltrf_83"/>
</dbReference>
<evidence type="ECO:0000313" key="13">
    <source>
        <dbReference type="Proteomes" id="UP001501676"/>
    </source>
</evidence>
<feature type="transmembrane region" description="Helical" evidence="9">
    <location>
        <begin position="478"/>
        <end position="499"/>
    </location>
</feature>
<dbReference type="PANTHER" id="PTHR33908:SF3">
    <property type="entry name" value="UNDECAPRENYL PHOSPHATE-ALPHA-4-AMINO-4-DEOXY-L-ARABINOSE ARABINOSYL TRANSFERASE"/>
    <property type="match status" value="1"/>
</dbReference>
<proteinExistence type="predicted"/>
<dbReference type="Pfam" id="PF13231">
    <property type="entry name" value="PMT_2"/>
    <property type="match status" value="1"/>
</dbReference>
<feature type="transmembrane region" description="Helical" evidence="9">
    <location>
        <begin position="256"/>
        <end position="273"/>
    </location>
</feature>
<evidence type="ECO:0000256" key="2">
    <source>
        <dbReference type="ARBA" id="ARBA00022475"/>
    </source>
</evidence>
<comment type="subcellular location">
    <subcellularLocation>
        <location evidence="1">Cell membrane</location>
        <topology evidence="1">Multi-pass membrane protein</topology>
    </subcellularLocation>
</comment>
<feature type="transmembrane region" description="Helical" evidence="9">
    <location>
        <begin position="372"/>
        <end position="390"/>
    </location>
</feature>
<dbReference type="PANTHER" id="PTHR33908">
    <property type="entry name" value="MANNOSYLTRANSFERASE YKCB-RELATED"/>
    <property type="match status" value="1"/>
</dbReference>
<evidence type="ECO:0000256" key="3">
    <source>
        <dbReference type="ARBA" id="ARBA00022676"/>
    </source>
</evidence>
<dbReference type="EMBL" id="BAAAYN010000082">
    <property type="protein sequence ID" value="GAA3398376.1"/>
    <property type="molecule type" value="Genomic_DNA"/>
</dbReference>
<dbReference type="InterPro" id="IPR038731">
    <property type="entry name" value="RgtA/B/C-like"/>
</dbReference>
<keyword evidence="4" id="KW-0808">Transferase</keyword>
<keyword evidence="7 9" id="KW-0472">Membrane</keyword>
<evidence type="ECO:0000259" key="11">
    <source>
        <dbReference type="Pfam" id="PF24878"/>
    </source>
</evidence>
<evidence type="ECO:0000256" key="7">
    <source>
        <dbReference type="ARBA" id="ARBA00023136"/>
    </source>
</evidence>
<feature type="transmembrane region" description="Helical" evidence="9">
    <location>
        <begin position="128"/>
        <end position="150"/>
    </location>
</feature>
<protein>
    <submittedName>
        <fullName evidence="12">Glycosyltransferase family 39 protein</fullName>
    </submittedName>
</protein>
<feature type="domain" description="Glycosyltransferase RgtA/B/C/D-like" evidence="10">
    <location>
        <begin position="108"/>
        <end position="267"/>
    </location>
</feature>
<dbReference type="RefSeq" id="WP_345733724.1">
    <property type="nucleotide sequence ID" value="NZ_BAAAYN010000082.1"/>
</dbReference>
<evidence type="ECO:0000256" key="8">
    <source>
        <dbReference type="SAM" id="MobiDB-lite"/>
    </source>
</evidence>
<keyword evidence="2" id="KW-1003">Cell membrane</keyword>
<comment type="caution">
    <text evidence="12">The sequence shown here is derived from an EMBL/GenBank/DDBJ whole genome shotgun (WGS) entry which is preliminary data.</text>
</comment>
<keyword evidence="6 9" id="KW-1133">Transmembrane helix</keyword>
<dbReference type="Proteomes" id="UP001501676">
    <property type="component" value="Unassembled WGS sequence"/>
</dbReference>
<evidence type="ECO:0000256" key="1">
    <source>
        <dbReference type="ARBA" id="ARBA00004651"/>
    </source>
</evidence>
<name>A0ABP6TBL6_9ACTN</name>
<feature type="region of interest" description="Disordered" evidence="8">
    <location>
        <begin position="1"/>
        <end position="21"/>
    </location>
</feature>
<dbReference type="Pfam" id="PF24878">
    <property type="entry name" value="YkcB_C"/>
    <property type="match status" value="1"/>
</dbReference>
<organism evidence="12 13">
    <name type="scientific">Cryptosporangium minutisporangium</name>
    <dbReference type="NCBI Taxonomy" id="113569"/>
    <lineage>
        <taxon>Bacteria</taxon>
        <taxon>Bacillati</taxon>
        <taxon>Actinomycetota</taxon>
        <taxon>Actinomycetes</taxon>
        <taxon>Cryptosporangiales</taxon>
        <taxon>Cryptosporangiaceae</taxon>
        <taxon>Cryptosporangium</taxon>
    </lineage>
</organism>
<feature type="transmembrane region" description="Helical" evidence="9">
    <location>
        <begin position="452"/>
        <end position="471"/>
    </location>
</feature>
<keyword evidence="5 9" id="KW-0812">Transmembrane</keyword>